<dbReference type="PANTHER" id="PTHR46550">
    <property type="entry name" value="F-BOX ONLY PROTEIN 3"/>
    <property type="match status" value="1"/>
</dbReference>
<dbReference type="PANTHER" id="PTHR46550:SF1">
    <property type="entry name" value="F-BOX PROTEIN 3"/>
    <property type="match status" value="1"/>
</dbReference>
<dbReference type="Gene3D" id="1.20.1280.50">
    <property type="match status" value="1"/>
</dbReference>
<accession>A0A6P9A6X9</accession>
<dbReference type="GO" id="GO:0005737">
    <property type="term" value="C:cytoplasm"/>
    <property type="evidence" value="ECO:0007669"/>
    <property type="project" value="TreeGrafter"/>
</dbReference>
<organism evidence="6">
    <name type="scientific">Thrips palmi</name>
    <name type="common">Melon thrips</name>
    <dbReference type="NCBI Taxonomy" id="161013"/>
    <lineage>
        <taxon>Eukaryota</taxon>
        <taxon>Metazoa</taxon>
        <taxon>Ecdysozoa</taxon>
        <taxon>Arthropoda</taxon>
        <taxon>Hexapoda</taxon>
        <taxon>Insecta</taxon>
        <taxon>Pterygota</taxon>
        <taxon>Neoptera</taxon>
        <taxon>Paraneoptera</taxon>
        <taxon>Thysanoptera</taxon>
        <taxon>Terebrantia</taxon>
        <taxon>Thripoidea</taxon>
        <taxon>Thripidae</taxon>
        <taxon>Thrips</taxon>
    </lineage>
</organism>
<protein>
    <submittedName>
        <fullName evidence="6">Uncharacterized protein LOC117651853 isoform X1</fullName>
    </submittedName>
</protein>
<comment type="pathway">
    <text evidence="1">Protein modification; protein ubiquitination.</text>
</comment>
<evidence type="ECO:0000256" key="1">
    <source>
        <dbReference type="ARBA" id="ARBA00004906"/>
    </source>
</evidence>
<dbReference type="GeneID" id="117651853"/>
<dbReference type="RefSeq" id="XP_034252186.1">
    <property type="nucleotide sequence ID" value="XM_034396295.1"/>
</dbReference>
<evidence type="ECO:0000256" key="3">
    <source>
        <dbReference type="SAM" id="MobiDB-lite"/>
    </source>
</evidence>
<feature type="compositionally biased region" description="Basic and acidic residues" evidence="3">
    <location>
        <begin position="170"/>
        <end position="185"/>
    </location>
</feature>
<dbReference type="SUPFAM" id="SSF81383">
    <property type="entry name" value="F-box domain"/>
    <property type="match status" value="1"/>
</dbReference>
<dbReference type="InterPro" id="IPR001810">
    <property type="entry name" value="F-box_dom"/>
</dbReference>
<dbReference type="InParanoid" id="A0A6P9A6X9"/>
<proteinExistence type="predicted"/>
<evidence type="ECO:0000313" key="5">
    <source>
        <dbReference type="Proteomes" id="UP000515158"/>
    </source>
</evidence>
<name>A0A6P9A6X9_THRPL</name>
<feature type="compositionally biased region" description="Low complexity" evidence="3">
    <location>
        <begin position="140"/>
        <end position="160"/>
    </location>
</feature>
<evidence type="ECO:0000259" key="4">
    <source>
        <dbReference type="PROSITE" id="PS50181"/>
    </source>
</evidence>
<dbReference type="InterPro" id="IPR052121">
    <property type="entry name" value="F-box_SCF_Substrate_Recog"/>
</dbReference>
<sequence length="713" mass="79026">MDSEIPVNKERAQLSSSSLQFAEKSQWLKNDNDNGIHSFTPGSDYCIQLHLCIVQNFSFQQLGITTCLKDQVAETTMGPTNPEEDAAEVLLRTELLKVQSAEAALGAARVRVKLAEISRDRTLKRRNQTTAPQQDGSWDSPAASSSTSAPAAKKAKVALTPPTPDGDAAGEERLSTLRDQERCAREEVESARSLLRELERELDRELERQAQDDSPLHADESCTQVGLGALPDDPLLEVLSYLSPRQLLQCRRVCRRWRDLALHPTIWREKCLTVSRKSIQLVVSALRLAPCLGTLCMNSPELLDRLLSEPVTSINCGIAALTFDGRASDTVLLGLLLRRQASLGRLKTVEIELGIDEYDFEDSDYCRLNQLLAQLCYSEGLESINLKVRCIGSNKPLPVLNSPEFGAPVSATLRELVLSTRCCDVFLNPYLPLHLGWHATTLEVVSLNHVMPHPSAALQLSAMPRLRELTCPLLENMPALLQCPALTSLRLIATAGDPIKDSVEPYLPGVREYLRLAATRLEHVVLEFLDHTDDWYADAGCTQTSDLVLSLAGSKGVVPALRSLKFVYYDTQHDWEVWPSVPVPQLPHLAAILHRLQNLTSLDLGGPLSEEVLSALDAAVLPDLQLLKAFFPGCPHEWVHCKELRAFMLLHPGLHITMECDDHSKQSCDFCKKHTCHNFAVKYELTLFSHAATEPCGVEHLKRAIFISADSSC</sequence>
<dbReference type="InterPro" id="IPR036047">
    <property type="entry name" value="F-box-like_dom_sf"/>
</dbReference>
<feature type="region of interest" description="Disordered" evidence="3">
    <location>
        <begin position="123"/>
        <end position="185"/>
    </location>
</feature>
<reference evidence="6" key="1">
    <citation type="submission" date="2025-08" db="UniProtKB">
        <authorList>
            <consortium name="RefSeq"/>
        </authorList>
    </citation>
    <scope>IDENTIFICATION</scope>
    <source>
        <tissue evidence="6">Total insect</tissue>
    </source>
</reference>
<feature type="domain" description="F-box" evidence="4">
    <location>
        <begin position="224"/>
        <end position="270"/>
    </location>
</feature>
<gene>
    <name evidence="6" type="primary">LOC117651853</name>
</gene>
<dbReference type="KEGG" id="tpal:117651853"/>
<keyword evidence="2" id="KW-0833">Ubl conjugation pathway</keyword>
<evidence type="ECO:0000256" key="2">
    <source>
        <dbReference type="ARBA" id="ARBA00022786"/>
    </source>
</evidence>
<dbReference type="AlphaFoldDB" id="A0A6P9A6X9"/>
<evidence type="ECO:0000313" key="6">
    <source>
        <dbReference type="RefSeq" id="XP_034252186.1"/>
    </source>
</evidence>
<dbReference type="Pfam" id="PF12937">
    <property type="entry name" value="F-box-like"/>
    <property type="match status" value="1"/>
</dbReference>
<dbReference type="SMART" id="SM00256">
    <property type="entry name" value="FBOX"/>
    <property type="match status" value="1"/>
</dbReference>
<dbReference type="PROSITE" id="PS50181">
    <property type="entry name" value="FBOX"/>
    <property type="match status" value="1"/>
</dbReference>
<keyword evidence="5" id="KW-1185">Reference proteome</keyword>
<dbReference type="Proteomes" id="UP000515158">
    <property type="component" value="Unplaced"/>
</dbReference>
<feature type="compositionally biased region" description="Polar residues" evidence="3">
    <location>
        <begin position="128"/>
        <end position="137"/>
    </location>
</feature>